<sequence>MLLYSDLLIMISEYLHEDLDSLIHLCLACRYAHAAVTQVLYKRVVLHRARAIEMFCSTMLEGRSGLRSIPQYLWVGPAHYHRYPEVVYLVSRLRRTLNLLPNLRDLTFTPTAKSFGEIYSGLLECPFKLEALSVPYHTNIHLVQFLQSQPSIESLSLYDLDTEPPRAPSIVDHIKDISSRSTLLPNLKFLSADPRVLSALVTGRPISHIEISVGSCLSSEPEVLRHLVEGLARTSVPLVSLKHNLRTIRIHLWGTKFLHQLKTTRVRSTLESLSVCLPIVMRPLFLGHTSTTVGAVGALISRTLGSQLDGFTSLKGFELSLDGFTLADSLPEEIAGVLSNANKLTTWRSYCGTLERVVLYGVSLQ</sequence>
<accession>A0A8H2WFC9</accession>
<comment type="caution">
    <text evidence="1">The sequence shown here is derived from an EMBL/GenBank/DDBJ whole genome shotgun (WGS) entry which is preliminary data.</text>
</comment>
<evidence type="ECO:0008006" key="3">
    <source>
        <dbReference type="Google" id="ProtNLM"/>
    </source>
</evidence>
<dbReference type="EMBL" id="CAJMWS010000167">
    <property type="protein sequence ID" value="CAE6374885.1"/>
    <property type="molecule type" value="Genomic_DNA"/>
</dbReference>
<dbReference type="AlphaFoldDB" id="A0A8H2WFC9"/>
<dbReference type="Proteomes" id="UP000663846">
    <property type="component" value="Unassembled WGS sequence"/>
</dbReference>
<gene>
    <name evidence="1" type="ORF">RDB_LOCUS28602</name>
</gene>
<evidence type="ECO:0000313" key="1">
    <source>
        <dbReference type="EMBL" id="CAE6374885.1"/>
    </source>
</evidence>
<name>A0A8H2WFC9_9AGAM</name>
<reference evidence="1" key="1">
    <citation type="submission" date="2021-01" db="EMBL/GenBank/DDBJ databases">
        <authorList>
            <person name="Kaushik A."/>
        </authorList>
    </citation>
    <scope>NUCLEOTIDE SEQUENCE</scope>
    <source>
        <strain evidence="1">AG1-1C</strain>
    </source>
</reference>
<organism evidence="1 2">
    <name type="scientific">Rhizoctonia solani</name>
    <dbReference type="NCBI Taxonomy" id="456999"/>
    <lineage>
        <taxon>Eukaryota</taxon>
        <taxon>Fungi</taxon>
        <taxon>Dikarya</taxon>
        <taxon>Basidiomycota</taxon>
        <taxon>Agaricomycotina</taxon>
        <taxon>Agaricomycetes</taxon>
        <taxon>Cantharellales</taxon>
        <taxon>Ceratobasidiaceae</taxon>
        <taxon>Rhizoctonia</taxon>
    </lineage>
</organism>
<proteinExistence type="predicted"/>
<evidence type="ECO:0000313" key="2">
    <source>
        <dbReference type="Proteomes" id="UP000663846"/>
    </source>
</evidence>
<protein>
    <recommendedName>
        <fullName evidence="3">F-box domain-containing protein</fullName>
    </recommendedName>
</protein>